<keyword evidence="3" id="KW-1185">Reference proteome</keyword>
<dbReference type="InterPro" id="IPR053137">
    <property type="entry name" value="NLR-like"/>
</dbReference>
<dbReference type="EMBL" id="JACHBR010000002">
    <property type="protein sequence ID" value="MBB5629996.1"/>
    <property type="molecule type" value="Genomic_DNA"/>
</dbReference>
<proteinExistence type="predicted"/>
<dbReference type="InterPro" id="IPR011990">
    <property type="entry name" value="TPR-like_helical_dom_sf"/>
</dbReference>
<dbReference type="RefSeq" id="WP_184616522.1">
    <property type="nucleotide sequence ID" value="NZ_BOOS01000041.1"/>
</dbReference>
<reference evidence="2 3" key="1">
    <citation type="submission" date="2020-08" db="EMBL/GenBank/DDBJ databases">
        <title>Sequencing the genomes of 1000 actinobacteria strains.</title>
        <authorList>
            <person name="Klenk H.-P."/>
        </authorList>
    </citation>
    <scope>NUCLEOTIDE SEQUENCE [LARGE SCALE GENOMIC DNA]</scope>
    <source>
        <strain evidence="2 3">DSM 45790</strain>
    </source>
</reference>
<accession>A0A7W8Z9U7</accession>
<sequence length="434" mass="48250">MSGFLSGLGAVMAFAGLLGVAVVVNLVSEEVRMRLERLPFVILRLAARRIPPELRDEIYGSTLLPELHFLLSEETGSGPITRLVAANRWALSMFVRQGGSRTAKGLNACAPPVMDGFEDIRQLPRSRRKRFDALTTRLGELCDRPAENFEDDALARLVSGVAVACEALVNDRAERRALALAMPLIAGSHPLTRRLGLHHPAVLNLRRAHAHARLQLGHADAERLLRELCQDETRAYGHDDPRSFRTLHLLMWAVANAGRLEEAEAGLLLLEARMGRQTDLDLPLLLHVRCKRSWIQSELGKRDAAVLGYSGVIAGRSGELGATHGDTLDAMHSLGKLRVRAGEGAWAVATLTQAYAERRRRQGRRHPDTLETEKYLALARFQSAGDEGALARRRLLWRLRRIRGAQIRSRDAAHPDTLDTQRWITSLTKPLETR</sequence>
<keyword evidence="1" id="KW-0472">Membrane</keyword>
<dbReference type="PANTHER" id="PTHR46082:SF6">
    <property type="entry name" value="AAA+ ATPASE DOMAIN-CONTAINING PROTEIN-RELATED"/>
    <property type="match status" value="1"/>
</dbReference>
<protein>
    <recommendedName>
        <fullName evidence="4">Tetratricopeptide repeat protein</fullName>
    </recommendedName>
</protein>
<dbReference type="PANTHER" id="PTHR46082">
    <property type="entry name" value="ATP/GTP-BINDING PROTEIN-RELATED"/>
    <property type="match status" value="1"/>
</dbReference>
<evidence type="ECO:0000256" key="1">
    <source>
        <dbReference type="SAM" id="Phobius"/>
    </source>
</evidence>
<comment type="caution">
    <text evidence="2">The sequence shown here is derived from an EMBL/GenBank/DDBJ whole genome shotgun (WGS) entry which is preliminary data.</text>
</comment>
<dbReference type="AlphaFoldDB" id="A0A7W8Z9U7"/>
<feature type="transmembrane region" description="Helical" evidence="1">
    <location>
        <begin position="6"/>
        <end position="27"/>
    </location>
</feature>
<keyword evidence="1" id="KW-0812">Transmembrane</keyword>
<evidence type="ECO:0000313" key="3">
    <source>
        <dbReference type="Proteomes" id="UP000588112"/>
    </source>
</evidence>
<gene>
    <name evidence="2" type="ORF">BJ981_005760</name>
</gene>
<name>A0A7W8Z9U7_9ACTN</name>
<evidence type="ECO:0000313" key="2">
    <source>
        <dbReference type="EMBL" id="MBB5629996.1"/>
    </source>
</evidence>
<keyword evidence="1" id="KW-1133">Transmembrane helix</keyword>
<evidence type="ECO:0008006" key="4">
    <source>
        <dbReference type="Google" id="ProtNLM"/>
    </source>
</evidence>
<dbReference type="Proteomes" id="UP000588112">
    <property type="component" value="Unassembled WGS sequence"/>
</dbReference>
<dbReference type="Gene3D" id="1.25.40.10">
    <property type="entry name" value="Tetratricopeptide repeat domain"/>
    <property type="match status" value="2"/>
</dbReference>
<organism evidence="2 3">
    <name type="scientific">Sphaerisporangium krabiense</name>
    <dbReference type="NCBI Taxonomy" id="763782"/>
    <lineage>
        <taxon>Bacteria</taxon>
        <taxon>Bacillati</taxon>
        <taxon>Actinomycetota</taxon>
        <taxon>Actinomycetes</taxon>
        <taxon>Streptosporangiales</taxon>
        <taxon>Streptosporangiaceae</taxon>
        <taxon>Sphaerisporangium</taxon>
    </lineage>
</organism>